<evidence type="ECO:0000313" key="4">
    <source>
        <dbReference type="Proteomes" id="UP001597347"/>
    </source>
</evidence>
<proteinExistence type="predicted"/>
<dbReference type="EMBL" id="JBHUEA010000016">
    <property type="protein sequence ID" value="MFD1722089.1"/>
    <property type="molecule type" value="Genomic_DNA"/>
</dbReference>
<feature type="compositionally biased region" description="Basic and acidic residues" evidence="1">
    <location>
        <begin position="1"/>
        <end position="13"/>
    </location>
</feature>
<feature type="region of interest" description="Disordered" evidence="1">
    <location>
        <begin position="1"/>
        <end position="66"/>
    </location>
</feature>
<keyword evidence="2" id="KW-0812">Transmembrane</keyword>
<dbReference type="Proteomes" id="UP001597347">
    <property type="component" value="Unassembled WGS sequence"/>
</dbReference>
<dbReference type="RefSeq" id="WP_377934883.1">
    <property type="nucleotide sequence ID" value="NZ_JBHUEA010000016.1"/>
</dbReference>
<keyword evidence="2" id="KW-0472">Membrane</keyword>
<evidence type="ECO:0000256" key="1">
    <source>
        <dbReference type="SAM" id="MobiDB-lite"/>
    </source>
</evidence>
<sequence>MRRDRGAGSEDRAPVPPPAEVDDLRRRLYRPGAGEEDVRRYVAARPDPTEDPEPADEVAAPRRPWSRRGTAAALVAVGAGLLAVAAALVAPPGGAAPAPSASAPPRPLLVDVGEGRAIDVARGSESPPAVVFTELQGTPVLGRRVEGRGTAVVALGASEDATGGRAVVAVATDVGARVTWRALLDVERPDWTSSVTVLARGRAASPGDDVRPTAFTWEDRSPTRIAVVAPVGVRWALVYAATVGPEPTLR</sequence>
<feature type="transmembrane region" description="Helical" evidence="2">
    <location>
        <begin position="71"/>
        <end position="90"/>
    </location>
</feature>
<organism evidence="3 4">
    <name type="scientific">Amnibacterium endophyticum</name>
    <dbReference type="NCBI Taxonomy" id="2109337"/>
    <lineage>
        <taxon>Bacteria</taxon>
        <taxon>Bacillati</taxon>
        <taxon>Actinomycetota</taxon>
        <taxon>Actinomycetes</taxon>
        <taxon>Micrococcales</taxon>
        <taxon>Microbacteriaceae</taxon>
        <taxon>Amnibacterium</taxon>
    </lineage>
</organism>
<reference evidence="4" key="1">
    <citation type="journal article" date="2019" name="Int. J. Syst. Evol. Microbiol.">
        <title>The Global Catalogue of Microorganisms (GCM) 10K type strain sequencing project: providing services to taxonomists for standard genome sequencing and annotation.</title>
        <authorList>
            <consortium name="The Broad Institute Genomics Platform"/>
            <consortium name="The Broad Institute Genome Sequencing Center for Infectious Disease"/>
            <person name="Wu L."/>
            <person name="Ma J."/>
        </authorList>
    </citation>
    <scope>NUCLEOTIDE SEQUENCE [LARGE SCALE GENOMIC DNA]</scope>
    <source>
        <strain evidence="4">CGMCC 1.12471</strain>
    </source>
</reference>
<accession>A0ABW4LG00</accession>
<evidence type="ECO:0000313" key="3">
    <source>
        <dbReference type="EMBL" id="MFD1722089.1"/>
    </source>
</evidence>
<comment type="caution">
    <text evidence="3">The sequence shown here is derived from an EMBL/GenBank/DDBJ whole genome shotgun (WGS) entry which is preliminary data.</text>
</comment>
<keyword evidence="2" id="KW-1133">Transmembrane helix</keyword>
<gene>
    <name evidence="3" type="ORF">ACFSBI_11060</name>
</gene>
<keyword evidence="4" id="KW-1185">Reference proteome</keyword>
<name>A0ABW4LG00_9MICO</name>
<protein>
    <recommendedName>
        <fullName evidence="5">DUF1707 domain-containing protein</fullName>
    </recommendedName>
</protein>
<evidence type="ECO:0000256" key="2">
    <source>
        <dbReference type="SAM" id="Phobius"/>
    </source>
</evidence>
<evidence type="ECO:0008006" key="5">
    <source>
        <dbReference type="Google" id="ProtNLM"/>
    </source>
</evidence>